<evidence type="ECO:0000259" key="18">
    <source>
        <dbReference type="PROSITE" id="PS50990"/>
    </source>
</evidence>
<dbReference type="GO" id="GO:0043214">
    <property type="term" value="F:ABC-type bacteriocin transporter activity"/>
    <property type="evidence" value="ECO:0007669"/>
    <property type="project" value="InterPro"/>
</dbReference>
<dbReference type="Gene3D" id="1.20.1560.10">
    <property type="entry name" value="ABC transporter type 1, transmembrane domain"/>
    <property type="match status" value="1"/>
</dbReference>
<sequence length="744" mass="84505">MRYTYVKQQDATDCAAACLAMICLHYRKETTITRLRDMMGTDLKGTNLIGLSKCADELGFTSQAVRVDKEGFISKYTLPAIANIITKEGLSHFVVVFKITDKHVILGDPAKDLIRVEIDEFYKNFTGAMLILKPNQQFTSGKVKNEKLFSRYVKLLLPQKKLFIFSIMASVLLTVLGIVSSLFNKILMDEILPYKLKNTLIMVLIVFALLSVTQVVIGFVRQWMMIYLSQKIDIPLMLGYFEHIYKLPMKFFATRKTGDIITRFSDAFTIKDIFTNIALTLIMDIAMALVTGVILFKMNTGLFVIILFMTIISILLVFIFKQPYKKINEEQMQQSSILNSQIIEGLRAVETVKGNANEETELENIEREYIKSLRIGLKEGMLSNIQGSISGTISSVGNLILMYFGIMQVINNDTTLGAMMAFMTLSGYFMDPVSRLVGLQLQIQEANISMKRMTEILDYEEEQETENRNTYQDMESIAGDIEVKNITFRYGNRKPVLKDVSFTIAKGKKVALVGASGSGKSTIAKLLLKYYEPEAGEILIDGVDINEYSNTSLRQAISYVPQSIELFSKSIYDNIRVSKMNSTLDEVKEAAKAADAHDFIKKLPMQYYTYLEEAGNGLSGGEKQRIALARAFLKKNEFYILDESTSNLDFATENIIFDMIYNKFRKKSMLIIAHRLSTIKNCDEIIVIDQGEIVEKGTHEDLLKKQGQYYKLWEMQQGNFVIREEENEVIVEEPLSDADELSYT</sequence>
<feature type="transmembrane region" description="Helical" evidence="15">
    <location>
        <begin position="273"/>
        <end position="296"/>
    </location>
</feature>
<dbReference type="GO" id="GO:0015031">
    <property type="term" value="P:protein transport"/>
    <property type="evidence" value="ECO:0007669"/>
    <property type="project" value="UniProtKB-KW"/>
</dbReference>
<dbReference type="GO" id="GO:0005886">
    <property type="term" value="C:plasma membrane"/>
    <property type="evidence" value="ECO:0007669"/>
    <property type="project" value="UniProtKB-SubCell"/>
</dbReference>
<dbReference type="InterPro" id="IPR036640">
    <property type="entry name" value="ABC1_TM_sf"/>
</dbReference>
<evidence type="ECO:0000256" key="10">
    <source>
        <dbReference type="ARBA" id="ARBA00022927"/>
    </source>
</evidence>
<evidence type="ECO:0000256" key="9">
    <source>
        <dbReference type="ARBA" id="ARBA00022840"/>
    </source>
</evidence>
<dbReference type="GO" id="GO:0006508">
    <property type="term" value="P:proteolysis"/>
    <property type="evidence" value="ECO:0007669"/>
    <property type="project" value="UniProtKB-KW"/>
</dbReference>
<reference evidence="19 20" key="1">
    <citation type="submission" date="2018-05" db="EMBL/GenBank/DDBJ databases">
        <title>Genomic Encyclopedia of Type Strains, Phase IV (KMG-IV): sequencing the most valuable type-strain genomes for metagenomic binning, comparative biology and taxonomic classification.</title>
        <authorList>
            <person name="Goeker M."/>
        </authorList>
    </citation>
    <scope>NUCLEOTIDE SEQUENCE [LARGE SCALE GENOMIC DNA]</scope>
    <source>
        <strain evidence="19 20">DSM 28816</strain>
    </source>
</reference>
<keyword evidence="5 15" id="KW-0812">Transmembrane</keyword>
<evidence type="ECO:0000256" key="6">
    <source>
        <dbReference type="ARBA" id="ARBA00022741"/>
    </source>
</evidence>
<dbReference type="PROSITE" id="PS50929">
    <property type="entry name" value="ABC_TM1F"/>
    <property type="match status" value="1"/>
</dbReference>
<dbReference type="Pfam" id="PF00664">
    <property type="entry name" value="ABC_membrane"/>
    <property type="match status" value="1"/>
</dbReference>
<comment type="caution">
    <text evidence="19">The sequence shown here is derived from an EMBL/GenBank/DDBJ whole genome shotgun (WGS) entry which is preliminary data.</text>
</comment>
<dbReference type="SMART" id="SM00382">
    <property type="entry name" value="AAA"/>
    <property type="match status" value="1"/>
</dbReference>
<dbReference type="PROSITE" id="PS50990">
    <property type="entry name" value="PEPTIDASE_C39"/>
    <property type="match status" value="1"/>
</dbReference>
<dbReference type="EMBL" id="QICS01000004">
    <property type="protein sequence ID" value="PXV91046.1"/>
    <property type="molecule type" value="Genomic_DNA"/>
</dbReference>
<evidence type="ECO:0000256" key="14">
    <source>
        <dbReference type="ARBA" id="ARBA00043264"/>
    </source>
</evidence>
<dbReference type="InterPro" id="IPR003593">
    <property type="entry name" value="AAA+_ATPase"/>
</dbReference>
<dbReference type="Gene3D" id="3.40.50.300">
    <property type="entry name" value="P-loop containing nucleotide triphosphate hydrolases"/>
    <property type="match status" value="1"/>
</dbReference>
<keyword evidence="2" id="KW-0813">Transport</keyword>
<evidence type="ECO:0000256" key="2">
    <source>
        <dbReference type="ARBA" id="ARBA00022448"/>
    </source>
</evidence>
<dbReference type="NCBIfam" id="TIGR01193">
    <property type="entry name" value="bacteriocin_ABC"/>
    <property type="match status" value="1"/>
</dbReference>
<keyword evidence="7" id="KW-0378">Hydrolase</keyword>
<evidence type="ECO:0000256" key="15">
    <source>
        <dbReference type="SAM" id="Phobius"/>
    </source>
</evidence>
<gene>
    <name evidence="19" type="ORF">C8E03_10453</name>
</gene>
<name>A0A318ENW7_9FIRM</name>
<evidence type="ECO:0000256" key="8">
    <source>
        <dbReference type="ARBA" id="ARBA00022807"/>
    </source>
</evidence>
<evidence type="ECO:0000259" key="17">
    <source>
        <dbReference type="PROSITE" id="PS50929"/>
    </source>
</evidence>
<dbReference type="InterPro" id="IPR011527">
    <property type="entry name" value="ABC1_TM_dom"/>
</dbReference>
<feature type="domain" description="ABC transmembrane type-1" evidence="17">
    <location>
        <begin position="164"/>
        <end position="445"/>
    </location>
</feature>
<feature type="transmembrane region" description="Helical" evidence="15">
    <location>
        <begin position="200"/>
        <end position="220"/>
    </location>
</feature>
<keyword evidence="14" id="KW-0080">Bacteriocin transport</keyword>
<protein>
    <submittedName>
        <fullName evidence="19">ATP-binding cassette subfamily B protein</fullName>
    </submittedName>
</protein>
<keyword evidence="13 15" id="KW-0472">Membrane</keyword>
<keyword evidence="10" id="KW-0653">Protein transport</keyword>
<dbReference type="PROSITE" id="PS00211">
    <property type="entry name" value="ABC_TRANSPORTER_1"/>
    <property type="match status" value="1"/>
</dbReference>
<dbReference type="InterPro" id="IPR005074">
    <property type="entry name" value="Peptidase_C39"/>
</dbReference>
<evidence type="ECO:0000256" key="11">
    <source>
        <dbReference type="ARBA" id="ARBA00022967"/>
    </source>
</evidence>
<dbReference type="InterPro" id="IPR003439">
    <property type="entry name" value="ABC_transporter-like_ATP-bd"/>
</dbReference>
<organism evidence="19 20">
    <name type="scientific">Lachnotalea glycerini</name>
    <dbReference type="NCBI Taxonomy" id="1763509"/>
    <lineage>
        <taxon>Bacteria</taxon>
        <taxon>Bacillati</taxon>
        <taxon>Bacillota</taxon>
        <taxon>Clostridia</taxon>
        <taxon>Lachnospirales</taxon>
        <taxon>Lachnospiraceae</taxon>
        <taxon>Lachnotalea</taxon>
    </lineage>
</organism>
<feature type="transmembrane region" description="Helical" evidence="15">
    <location>
        <begin position="162"/>
        <end position="180"/>
    </location>
</feature>
<dbReference type="PROSITE" id="PS50893">
    <property type="entry name" value="ABC_TRANSPORTER_2"/>
    <property type="match status" value="1"/>
</dbReference>
<evidence type="ECO:0000256" key="5">
    <source>
        <dbReference type="ARBA" id="ARBA00022692"/>
    </source>
</evidence>
<evidence type="ECO:0000259" key="16">
    <source>
        <dbReference type="PROSITE" id="PS50893"/>
    </source>
</evidence>
<evidence type="ECO:0000313" key="19">
    <source>
        <dbReference type="EMBL" id="PXV91046.1"/>
    </source>
</evidence>
<dbReference type="PANTHER" id="PTHR24221:SF654">
    <property type="entry name" value="ATP-BINDING CASSETTE SUB-FAMILY B MEMBER 6"/>
    <property type="match status" value="1"/>
</dbReference>
<evidence type="ECO:0000256" key="12">
    <source>
        <dbReference type="ARBA" id="ARBA00022989"/>
    </source>
</evidence>
<dbReference type="Pfam" id="PF00005">
    <property type="entry name" value="ABC_tran"/>
    <property type="match status" value="1"/>
</dbReference>
<dbReference type="SUPFAM" id="SSF90123">
    <property type="entry name" value="ABC transporter transmembrane region"/>
    <property type="match status" value="1"/>
</dbReference>
<evidence type="ECO:0000256" key="13">
    <source>
        <dbReference type="ARBA" id="ARBA00023136"/>
    </source>
</evidence>
<dbReference type="GO" id="GO:0008234">
    <property type="term" value="F:cysteine-type peptidase activity"/>
    <property type="evidence" value="ECO:0007669"/>
    <property type="project" value="UniProtKB-KW"/>
</dbReference>
<dbReference type="GO" id="GO:0005524">
    <property type="term" value="F:ATP binding"/>
    <property type="evidence" value="ECO:0007669"/>
    <property type="project" value="UniProtKB-KW"/>
</dbReference>
<dbReference type="GO" id="GO:0016887">
    <property type="term" value="F:ATP hydrolysis activity"/>
    <property type="evidence" value="ECO:0007669"/>
    <property type="project" value="InterPro"/>
</dbReference>
<dbReference type="RefSeq" id="WP_110290973.1">
    <property type="nucleotide sequence ID" value="NZ_QICS01000004.1"/>
</dbReference>
<feature type="transmembrane region" description="Helical" evidence="15">
    <location>
        <begin position="302"/>
        <end position="320"/>
    </location>
</feature>
<keyword evidence="12 15" id="KW-1133">Transmembrane helix</keyword>
<keyword evidence="8" id="KW-0788">Thiol protease</keyword>
<keyword evidence="11" id="KW-1278">Translocase</keyword>
<keyword evidence="9 19" id="KW-0067">ATP-binding</keyword>
<dbReference type="PANTHER" id="PTHR24221">
    <property type="entry name" value="ATP-BINDING CASSETTE SUB-FAMILY B"/>
    <property type="match status" value="1"/>
</dbReference>
<dbReference type="GO" id="GO:0034040">
    <property type="term" value="F:ATPase-coupled lipid transmembrane transporter activity"/>
    <property type="evidence" value="ECO:0007669"/>
    <property type="project" value="TreeGrafter"/>
</dbReference>
<dbReference type="Proteomes" id="UP000247523">
    <property type="component" value="Unassembled WGS sequence"/>
</dbReference>
<evidence type="ECO:0000256" key="1">
    <source>
        <dbReference type="ARBA" id="ARBA00004651"/>
    </source>
</evidence>
<keyword evidence="6" id="KW-0547">Nucleotide-binding</keyword>
<evidence type="ECO:0000256" key="3">
    <source>
        <dbReference type="ARBA" id="ARBA00022475"/>
    </source>
</evidence>
<dbReference type="CDD" id="cd02418">
    <property type="entry name" value="Peptidase_C39B"/>
    <property type="match status" value="1"/>
</dbReference>
<feature type="domain" description="ABC transporter" evidence="16">
    <location>
        <begin position="481"/>
        <end position="715"/>
    </location>
</feature>
<evidence type="ECO:0000256" key="7">
    <source>
        <dbReference type="ARBA" id="ARBA00022801"/>
    </source>
</evidence>
<comment type="subcellular location">
    <subcellularLocation>
        <location evidence="1">Cell membrane</location>
        <topology evidence="1">Multi-pass membrane protein</topology>
    </subcellularLocation>
</comment>
<dbReference type="InterPro" id="IPR027417">
    <property type="entry name" value="P-loop_NTPase"/>
</dbReference>
<dbReference type="InterPro" id="IPR005897">
    <property type="entry name" value="Pept_C39_ABC_bacteriocin"/>
</dbReference>
<dbReference type="CDD" id="cd18570">
    <property type="entry name" value="ABC_6TM_PCAT1_LagD_like"/>
    <property type="match status" value="1"/>
</dbReference>
<dbReference type="SUPFAM" id="SSF52540">
    <property type="entry name" value="P-loop containing nucleoside triphosphate hydrolases"/>
    <property type="match status" value="1"/>
</dbReference>
<keyword evidence="3" id="KW-1003">Cell membrane</keyword>
<proteinExistence type="predicted"/>
<dbReference type="InterPro" id="IPR039421">
    <property type="entry name" value="Type_1_exporter"/>
</dbReference>
<feature type="domain" description="Peptidase C39" evidence="18">
    <location>
        <begin position="8"/>
        <end position="132"/>
    </location>
</feature>
<dbReference type="AlphaFoldDB" id="A0A318ENW7"/>
<dbReference type="FunFam" id="3.40.50.300:FF:000287">
    <property type="entry name" value="Multidrug ABC transporter ATP-binding protein"/>
    <property type="match status" value="1"/>
</dbReference>
<accession>A0A318ENW7</accession>
<dbReference type="InterPro" id="IPR017871">
    <property type="entry name" value="ABC_transporter-like_CS"/>
</dbReference>
<evidence type="ECO:0000313" key="20">
    <source>
        <dbReference type="Proteomes" id="UP000247523"/>
    </source>
</evidence>
<dbReference type="Pfam" id="PF03412">
    <property type="entry name" value="Peptidase_C39"/>
    <property type="match status" value="1"/>
</dbReference>
<keyword evidence="4" id="KW-0645">Protease</keyword>
<evidence type="ECO:0000256" key="4">
    <source>
        <dbReference type="ARBA" id="ARBA00022670"/>
    </source>
</evidence>
<dbReference type="Gene3D" id="3.90.70.10">
    <property type="entry name" value="Cysteine proteinases"/>
    <property type="match status" value="1"/>
</dbReference>